<evidence type="ECO:0000256" key="2">
    <source>
        <dbReference type="ARBA" id="ARBA00023157"/>
    </source>
</evidence>
<dbReference type="PANTHER" id="PTHR35357">
    <property type="entry name" value="OS02G0537100 PROTEIN"/>
    <property type="match status" value="1"/>
</dbReference>
<dbReference type="InterPro" id="IPR035513">
    <property type="entry name" value="Invertase/methylesterase_inhib"/>
</dbReference>
<dbReference type="Proteomes" id="UP000036987">
    <property type="component" value="Unassembled WGS sequence"/>
</dbReference>
<dbReference type="EMBL" id="LFYR01000753">
    <property type="protein sequence ID" value="KMZ69755.1"/>
    <property type="molecule type" value="Genomic_DNA"/>
</dbReference>
<sequence>MRGKPFNPLLIVTLAYKTPIGRQPQFIAILDFQIGPKSGIMNPAIVILIPFFSIAVATPSSEWFTTPVETTSTIRPGDGDEDYDAPSIPTFEWPLFAETAATKSMFSIWDTVSTQNADPRIQNVCEKCNNREVCISAVEQGIALTGRKPENIDVTEVLVLQMEAGRRQTEQAWIQYRDIYVKDAEKSMMVKVVMDSCMRNYNDSMDGYEDALDAVKRKDMGDLQTQLSATAQGYDDCGDDEAPEDPVPPADGPWVKYNQDLLMLVDNCFELAKLLKSKWPKP</sequence>
<dbReference type="GO" id="GO:0009505">
    <property type="term" value="C:plant-type cell wall"/>
    <property type="evidence" value="ECO:0000318"/>
    <property type="project" value="GO_Central"/>
</dbReference>
<dbReference type="SUPFAM" id="SSF101148">
    <property type="entry name" value="Plant invertase/pectin methylesterase inhibitor"/>
    <property type="match status" value="1"/>
</dbReference>
<evidence type="ECO:0000256" key="1">
    <source>
        <dbReference type="ARBA" id="ARBA00022729"/>
    </source>
</evidence>
<reference evidence="6" key="1">
    <citation type="journal article" date="2016" name="Nature">
        <title>The genome of the seagrass Zostera marina reveals angiosperm adaptation to the sea.</title>
        <authorList>
            <person name="Olsen J.L."/>
            <person name="Rouze P."/>
            <person name="Verhelst B."/>
            <person name="Lin Y.-C."/>
            <person name="Bayer T."/>
            <person name="Collen J."/>
            <person name="Dattolo E."/>
            <person name="De Paoli E."/>
            <person name="Dittami S."/>
            <person name="Maumus F."/>
            <person name="Michel G."/>
            <person name="Kersting A."/>
            <person name="Lauritano C."/>
            <person name="Lohaus R."/>
            <person name="Toepel M."/>
            <person name="Tonon T."/>
            <person name="Vanneste K."/>
            <person name="Amirebrahimi M."/>
            <person name="Brakel J."/>
            <person name="Bostroem C."/>
            <person name="Chovatia M."/>
            <person name="Grimwood J."/>
            <person name="Jenkins J.W."/>
            <person name="Jueterbock A."/>
            <person name="Mraz A."/>
            <person name="Stam W.T."/>
            <person name="Tice H."/>
            <person name="Bornberg-Bauer E."/>
            <person name="Green P.J."/>
            <person name="Pearson G.A."/>
            <person name="Procaccini G."/>
            <person name="Duarte C.M."/>
            <person name="Schmutz J."/>
            <person name="Reusch T.B.H."/>
            <person name="Van de Peer Y."/>
        </authorList>
    </citation>
    <scope>NUCLEOTIDE SEQUENCE [LARGE SCALE GENOMIC DNA]</scope>
    <source>
        <strain evidence="6">cv. Finnish</strain>
    </source>
</reference>
<dbReference type="GO" id="GO:0009827">
    <property type="term" value="P:plant-type cell wall modification"/>
    <property type="evidence" value="ECO:0000318"/>
    <property type="project" value="GO_Central"/>
</dbReference>
<keyword evidence="6" id="KW-1185">Reference proteome</keyword>
<dbReference type="OrthoDB" id="770764at2759"/>
<comment type="caution">
    <text evidence="5">The sequence shown here is derived from an EMBL/GenBank/DDBJ whole genome shotgun (WGS) entry which is preliminary data.</text>
</comment>
<dbReference type="InterPro" id="IPR006501">
    <property type="entry name" value="Pectinesterase_inhib_dom"/>
</dbReference>
<dbReference type="STRING" id="29655.A0A0K9PNF9"/>
<protein>
    <submittedName>
        <fullName evidence="5">Pectinesterase</fullName>
    </submittedName>
</protein>
<dbReference type="GO" id="GO:0004857">
    <property type="term" value="F:enzyme inhibitor activity"/>
    <property type="evidence" value="ECO:0000318"/>
    <property type="project" value="GO_Central"/>
</dbReference>
<dbReference type="PANTHER" id="PTHR35357:SF8">
    <property type="entry name" value="OS01G0111000 PROTEIN"/>
    <property type="match status" value="1"/>
</dbReference>
<evidence type="ECO:0000256" key="3">
    <source>
        <dbReference type="ARBA" id="ARBA00038471"/>
    </source>
</evidence>
<keyword evidence="2" id="KW-1015">Disulfide bond</keyword>
<dbReference type="SMART" id="SM00856">
    <property type="entry name" value="PMEI"/>
    <property type="match status" value="1"/>
</dbReference>
<comment type="similarity">
    <text evidence="3">Belongs to the PMEI family.</text>
</comment>
<dbReference type="NCBIfam" id="TIGR01614">
    <property type="entry name" value="PME_inhib"/>
    <property type="match status" value="1"/>
</dbReference>
<evidence type="ECO:0000313" key="5">
    <source>
        <dbReference type="EMBL" id="KMZ69755.1"/>
    </source>
</evidence>
<dbReference type="Gene3D" id="1.20.140.40">
    <property type="entry name" value="Invertase/pectin methylesterase inhibitor family protein"/>
    <property type="match status" value="1"/>
</dbReference>
<evidence type="ECO:0000259" key="4">
    <source>
        <dbReference type="SMART" id="SM00856"/>
    </source>
</evidence>
<proteinExistence type="inferred from homology"/>
<evidence type="ECO:0000313" key="6">
    <source>
        <dbReference type="Proteomes" id="UP000036987"/>
    </source>
</evidence>
<dbReference type="CDD" id="cd15800">
    <property type="entry name" value="PMEI-like_2"/>
    <property type="match status" value="1"/>
</dbReference>
<gene>
    <name evidence="5" type="ORF">ZOSMA_208G00480</name>
</gene>
<name>A0A0K9PNF9_ZOSMR</name>
<organism evidence="5 6">
    <name type="scientific">Zostera marina</name>
    <name type="common">Eelgrass</name>
    <dbReference type="NCBI Taxonomy" id="29655"/>
    <lineage>
        <taxon>Eukaryota</taxon>
        <taxon>Viridiplantae</taxon>
        <taxon>Streptophyta</taxon>
        <taxon>Embryophyta</taxon>
        <taxon>Tracheophyta</taxon>
        <taxon>Spermatophyta</taxon>
        <taxon>Magnoliopsida</taxon>
        <taxon>Liliopsida</taxon>
        <taxon>Zosteraceae</taxon>
        <taxon>Zostera</taxon>
    </lineage>
</organism>
<accession>A0A0K9PNF9</accession>
<dbReference type="Pfam" id="PF04043">
    <property type="entry name" value="PMEI"/>
    <property type="match status" value="1"/>
</dbReference>
<feature type="domain" description="Pectinesterase inhibitor" evidence="4">
    <location>
        <begin position="116"/>
        <end position="271"/>
    </location>
</feature>
<keyword evidence="1" id="KW-0732">Signal</keyword>
<dbReference type="AlphaFoldDB" id="A0A0K9PNF9"/>